<comment type="catalytic activity">
    <reaction evidence="4">
        <text>chorismate = 3-[(1-carboxyvinyl)-oxy]benzoate + H2O</text>
        <dbReference type="Rhea" id="RHEA:40051"/>
        <dbReference type="ChEBI" id="CHEBI:15377"/>
        <dbReference type="ChEBI" id="CHEBI:29748"/>
        <dbReference type="ChEBI" id="CHEBI:76981"/>
        <dbReference type="EC" id="4.2.1.151"/>
    </reaction>
</comment>
<accession>A0ABP8H3A0</accession>
<dbReference type="InterPro" id="IPR003773">
    <property type="entry name" value="Menaquinone_biosynth"/>
</dbReference>
<evidence type="ECO:0000256" key="2">
    <source>
        <dbReference type="ARBA" id="ARBA00022428"/>
    </source>
</evidence>
<dbReference type="EMBL" id="BAABGY010000007">
    <property type="protein sequence ID" value="GAA4333780.1"/>
    <property type="molecule type" value="Genomic_DNA"/>
</dbReference>
<keyword evidence="2 4" id="KW-0474">Menaquinone biosynthesis</keyword>
<dbReference type="PANTHER" id="PTHR37690:SF1">
    <property type="entry name" value="CHORISMATE DEHYDRATASE"/>
    <property type="match status" value="1"/>
</dbReference>
<evidence type="ECO:0000256" key="4">
    <source>
        <dbReference type="HAMAP-Rule" id="MF_00995"/>
    </source>
</evidence>
<dbReference type="PANTHER" id="PTHR37690">
    <property type="entry name" value="CHORISMATE DEHYDRATASE"/>
    <property type="match status" value="1"/>
</dbReference>
<comment type="function">
    <text evidence="4">Catalyzes the dehydration of chorismate into 3-[(1-carboxyvinyl)oxy]benzoate, a step in the biosynthesis of menaquinone (MK, vitamin K2).</text>
</comment>
<comment type="caution">
    <text evidence="5">The sequence shown here is derived from an EMBL/GenBank/DDBJ whole genome shotgun (WGS) entry which is preliminary data.</text>
</comment>
<name>A0ABP8H3A0_9BACT</name>
<reference evidence="6" key="1">
    <citation type="journal article" date="2019" name="Int. J. Syst. Evol. Microbiol.">
        <title>The Global Catalogue of Microorganisms (GCM) 10K type strain sequencing project: providing services to taxonomists for standard genome sequencing and annotation.</title>
        <authorList>
            <consortium name="The Broad Institute Genomics Platform"/>
            <consortium name="The Broad Institute Genome Sequencing Center for Infectious Disease"/>
            <person name="Wu L."/>
            <person name="Ma J."/>
        </authorList>
    </citation>
    <scope>NUCLEOTIDE SEQUENCE [LARGE SCALE GENOMIC DNA]</scope>
    <source>
        <strain evidence="6">JCM 17919</strain>
    </source>
</reference>
<gene>
    <name evidence="4" type="primary">mqnA</name>
    <name evidence="5" type="ORF">GCM10023184_27230</name>
</gene>
<evidence type="ECO:0000313" key="6">
    <source>
        <dbReference type="Proteomes" id="UP001501725"/>
    </source>
</evidence>
<keyword evidence="3 4" id="KW-0456">Lyase</keyword>
<dbReference type="CDD" id="cd13634">
    <property type="entry name" value="PBP2_Sco4506"/>
    <property type="match status" value="1"/>
</dbReference>
<dbReference type="HAMAP" id="MF_00995">
    <property type="entry name" value="MqnA"/>
    <property type="match status" value="1"/>
</dbReference>
<dbReference type="Proteomes" id="UP001501725">
    <property type="component" value="Unassembled WGS sequence"/>
</dbReference>
<dbReference type="SUPFAM" id="SSF53850">
    <property type="entry name" value="Periplasmic binding protein-like II"/>
    <property type="match status" value="1"/>
</dbReference>
<organism evidence="5 6">
    <name type="scientific">Flaviaesturariibacter amylovorans</name>
    <dbReference type="NCBI Taxonomy" id="1084520"/>
    <lineage>
        <taxon>Bacteria</taxon>
        <taxon>Pseudomonadati</taxon>
        <taxon>Bacteroidota</taxon>
        <taxon>Chitinophagia</taxon>
        <taxon>Chitinophagales</taxon>
        <taxon>Chitinophagaceae</taxon>
        <taxon>Flaviaestuariibacter</taxon>
    </lineage>
</organism>
<evidence type="ECO:0000256" key="1">
    <source>
        <dbReference type="ARBA" id="ARBA00004863"/>
    </source>
</evidence>
<comment type="similarity">
    <text evidence="4">Belongs to the MqnA/MqnD family. MqnA subfamily.</text>
</comment>
<comment type="pathway">
    <text evidence="1 4">Quinol/quinone metabolism; menaquinone biosynthesis.</text>
</comment>
<keyword evidence="6" id="KW-1185">Reference proteome</keyword>
<evidence type="ECO:0000256" key="3">
    <source>
        <dbReference type="ARBA" id="ARBA00023239"/>
    </source>
</evidence>
<sequence length="248" mass="28261">MKKIRVAAVSYLNTRPLMYGIRRHPVINEIDLVEDYPARIAQLLVNDEVDMGLVPVAIIPKLEQAFFYTDFCIGASGPVDSVCLFSEVPIEEVTEVYLDYQSRTSVLLATVLLKEYWNSTASLIPASGEDYRDRIRGNAAGLVIGDRAFEQRLRSPYIYDLAEHWQQFTGLPFVFAAWIANKELPADFVSRFNAANADGLNHIPEVVAAHPYPHFDLTEYYTRSIDYCLDQKKREAIALFLEKSEPYR</sequence>
<dbReference type="Pfam" id="PF02621">
    <property type="entry name" value="VitK2_biosynth"/>
    <property type="match status" value="1"/>
</dbReference>
<protein>
    <recommendedName>
        <fullName evidence="4">Chorismate dehydratase</fullName>
        <ecNumber evidence="4">4.2.1.151</ecNumber>
    </recommendedName>
    <alternativeName>
        <fullName evidence="4">Menaquinone biosynthetic enzyme MqnA</fullName>
    </alternativeName>
</protein>
<dbReference type="EC" id="4.2.1.151" evidence="4"/>
<dbReference type="RefSeq" id="WP_345256304.1">
    <property type="nucleotide sequence ID" value="NZ_BAABGY010000007.1"/>
</dbReference>
<dbReference type="Gene3D" id="3.40.190.10">
    <property type="entry name" value="Periplasmic binding protein-like II"/>
    <property type="match status" value="2"/>
</dbReference>
<dbReference type="InterPro" id="IPR030868">
    <property type="entry name" value="MqnA"/>
</dbReference>
<proteinExistence type="inferred from homology"/>
<evidence type="ECO:0000313" key="5">
    <source>
        <dbReference type="EMBL" id="GAA4333780.1"/>
    </source>
</evidence>